<dbReference type="CDD" id="cd02440">
    <property type="entry name" value="AdoMet_MTases"/>
    <property type="match status" value="1"/>
</dbReference>
<dbReference type="Pfam" id="PF05219">
    <property type="entry name" value="DREV"/>
    <property type="match status" value="1"/>
</dbReference>
<dbReference type="SUPFAM" id="SSF53335">
    <property type="entry name" value="S-adenosyl-L-methionine-dependent methyltransferases"/>
    <property type="match status" value="1"/>
</dbReference>
<proteinExistence type="predicted"/>
<reference evidence="1" key="1">
    <citation type="submission" date="2021-01" db="EMBL/GenBank/DDBJ databases">
        <authorList>
            <person name="Corre E."/>
            <person name="Pelletier E."/>
            <person name="Niang G."/>
            <person name="Scheremetjew M."/>
            <person name="Finn R."/>
            <person name="Kale V."/>
            <person name="Holt S."/>
            <person name="Cochrane G."/>
            <person name="Meng A."/>
            <person name="Brown T."/>
            <person name="Cohen L."/>
        </authorList>
    </citation>
    <scope>NUCLEOTIDE SEQUENCE</scope>
    <source>
        <strain evidence="1">CCMP325</strain>
    </source>
</reference>
<name>A0A7S0EUT0_9CRYP</name>
<dbReference type="GO" id="GO:0106370">
    <property type="term" value="F:protein-L-histidine N-pros-methyltransferase activity"/>
    <property type="evidence" value="ECO:0007669"/>
    <property type="project" value="InterPro"/>
</dbReference>
<dbReference type="InterPro" id="IPR007884">
    <property type="entry name" value="METL9"/>
</dbReference>
<dbReference type="Gene3D" id="3.40.50.150">
    <property type="entry name" value="Vaccinia Virus protein VP39"/>
    <property type="match status" value="1"/>
</dbReference>
<organism evidence="1">
    <name type="scientific">Hanusia phi</name>
    <dbReference type="NCBI Taxonomy" id="3032"/>
    <lineage>
        <taxon>Eukaryota</taxon>
        <taxon>Cryptophyceae</taxon>
        <taxon>Pyrenomonadales</taxon>
        <taxon>Geminigeraceae</taxon>
        <taxon>Hanusia</taxon>
    </lineage>
</organism>
<dbReference type="EMBL" id="HBEO01024068">
    <property type="protein sequence ID" value="CAD8494638.1"/>
    <property type="molecule type" value="Transcribed_RNA"/>
</dbReference>
<dbReference type="PANTHER" id="PTHR12890">
    <property type="entry name" value="DREV PROTEIN"/>
    <property type="match status" value="1"/>
</dbReference>
<accession>A0A7S0EUT0</accession>
<evidence type="ECO:0008006" key="2">
    <source>
        <dbReference type="Google" id="ProtNLM"/>
    </source>
</evidence>
<gene>
    <name evidence="1" type="ORF">HPHI1048_LOCUS16221</name>
</gene>
<protein>
    <recommendedName>
        <fullName evidence="2">Methyltransferase domain-containing protein</fullName>
    </recommendedName>
</protein>
<dbReference type="PANTHER" id="PTHR12890:SF0">
    <property type="entry name" value="PROTEIN-L-HISTIDINE N-PROS-METHYLTRANSFERASE"/>
    <property type="match status" value="1"/>
</dbReference>
<evidence type="ECO:0000313" key="1">
    <source>
        <dbReference type="EMBL" id="CAD8494638.1"/>
    </source>
</evidence>
<dbReference type="AlphaFoldDB" id="A0A7S0EUT0"/>
<sequence>MPKYWVNRSLQANTSHEALVREYSLTSLDALKSTLTYTCKLNTIGDKLRSKFIKLSATNRTLEQLSCHPRHSIFACWLRTMAGIFMSNTDANAYLEMYHMHVVDRSQLAYLLGEPEARANGINEQSINSTLHSFGRAIDIGAGDGGVTLELAPLFSEIVATEASQSCVDAIARKGIEVVHTQDLNAFPSNRYDVVMCFNVLDRCSCPQDLIFDMHRLAVQETGRIILAVALPFRPYVECGPMGKKCPPEQDLKLNSRASWEEAVNEFVEKILTPNKLEVLSFSRVPYLCQGDVDSPYYVLDDAVFVLRPVI</sequence>
<dbReference type="InterPro" id="IPR029063">
    <property type="entry name" value="SAM-dependent_MTases_sf"/>
</dbReference>